<evidence type="ECO:0000256" key="1">
    <source>
        <dbReference type="ARBA" id="ARBA00007269"/>
    </source>
</evidence>
<feature type="domain" description="NF-X1-type" evidence="9">
    <location>
        <begin position="744"/>
        <end position="765"/>
    </location>
</feature>
<gene>
    <name evidence="10" type="ORF">GE061_004700</name>
</gene>
<name>A0A8S9WZX9_APOLU</name>
<feature type="domain" description="NF-X1-type" evidence="9">
    <location>
        <begin position="239"/>
        <end position="257"/>
    </location>
</feature>
<evidence type="ECO:0000256" key="6">
    <source>
        <dbReference type="SAM" id="Coils"/>
    </source>
</evidence>
<evidence type="ECO:0000256" key="5">
    <source>
        <dbReference type="ARBA" id="ARBA00022833"/>
    </source>
</evidence>
<feature type="coiled-coil region" evidence="6">
    <location>
        <begin position="799"/>
        <end position="839"/>
    </location>
</feature>
<dbReference type="PANTHER" id="PTHR12360:SF1">
    <property type="entry name" value="NF-X1-TYPE ZINC FINGER PROTEIN NFXL1"/>
    <property type="match status" value="1"/>
</dbReference>
<dbReference type="InterPro" id="IPR034078">
    <property type="entry name" value="NFX1_fam"/>
</dbReference>
<evidence type="ECO:0000313" key="11">
    <source>
        <dbReference type="Proteomes" id="UP000466442"/>
    </source>
</evidence>
<feature type="domain" description="NF-X1-type" evidence="9">
    <location>
        <begin position="398"/>
        <end position="417"/>
    </location>
</feature>
<organism evidence="10 11">
    <name type="scientific">Apolygus lucorum</name>
    <name type="common">Small green plant bug</name>
    <name type="synonym">Lygocoris lucorum</name>
    <dbReference type="NCBI Taxonomy" id="248454"/>
    <lineage>
        <taxon>Eukaryota</taxon>
        <taxon>Metazoa</taxon>
        <taxon>Ecdysozoa</taxon>
        <taxon>Arthropoda</taxon>
        <taxon>Hexapoda</taxon>
        <taxon>Insecta</taxon>
        <taxon>Pterygota</taxon>
        <taxon>Neoptera</taxon>
        <taxon>Paraneoptera</taxon>
        <taxon>Hemiptera</taxon>
        <taxon>Heteroptera</taxon>
        <taxon>Panheteroptera</taxon>
        <taxon>Cimicomorpha</taxon>
        <taxon>Miridae</taxon>
        <taxon>Mirini</taxon>
        <taxon>Apolygus</taxon>
    </lineage>
</organism>
<evidence type="ECO:0000256" key="4">
    <source>
        <dbReference type="ARBA" id="ARBA00022771"/>
    </source>
</evidence>
<dbReference type="Proteomes" id="UP000466442">
    <property type="component" value="Linkage Group LG12"/>
</dbReference>
<comment type="similarity">
    <text evidence="1">Belongs to the NFX1 family.</text>
</comment>
<dbReference type="Pfam" id="PF01422">
    <property type="entry name" value="zf-NF-X1"/>
    <property type="match status" value="10"/>
</dbReference>
<feature type="transmembrane region" description="Helical" evidence="8">
    <location>
        <begin position="858"/>
        <end position="876"/>
    </location>
</feature>
<dbReference type="CDD" id="cd06008">
    <property type="entry name" value="NF-X1-zinc-finger"/>
    <property type="match status" value="5"/>
</dbReference>
<feature type="domain" description="NF-X1-type" evidence="9">
    <location>
        <begin position="292"/>
        <end position="311"/>
    </location>
</feature>
<evidence type="ECO:0000256" key="8">
    <source>
        <dbReference type="SAM" id="Phobius"/>
    </source>
</evidence>
<dbReference type="GO" id="GO:0008270">
    <property type="term" value="F:zinc ion binding"/>
    <property type="evidence" value="ECO:0007669"/>
    <property type="project" value="UniProtKB-KW"/>
</dbReference>
<keyword evidence="8" id="KW-0812">Transmembrane</keyword>
<feature type="domain" description="NF-X1-type" evidence="9">
    <location>
        <begin position="450"/>
        <end position="469"/>
    </location>
</feature>
<keyword evidence="6" id="KW-0175">Coiled coil</keyword>
<keyword evidence="8" id="KW-1133">Transmembrane helix</keyword>
<proteinExistence type="inferred from homology"/>
<keyword evidence="3" id="KW-0677">Repeat</keyword>
<feature type="compositionally biased region" description="Polar residues" evidence="7">
    <location>
        <begin position="24"/>
        <end position="36"/>
    </location>
</feature>
<evidence type="ECO:0000256" key="3">
    <source>
        <dbReference type="ARBA" id="ARBA00022737"/>
    </source>
</evidence>
<evidence type="ECO:0000256" key="7">
    <source>
        <dbReference type="SAM" id="MobiDB-lite"/>
    </source>
</evidence>
<keyword evidence="11" id="KW-1185">Reference proteome</keyword>
<keyword evidence="8" id="KW-0472">Membrane</keyword>
<dbReference type="EMBL" id="WIXP02000012">
    <property type="protein sequence ID" value="KAF6202302.1"/>
    <property type="molecule type" value="Genomic_DNA"/>
</dbReference>
<dbReference type="GO" id="GO:0000981">
    <property type="term" value="F:DNA-binding transcription factor activity, RNA polymerase II-specific"/>
    <property type="evidence" value="ECO:0007669"/>
    <property type="project" value="TreeGrafter"/>
</dbReference>
<keyword evidence="5" id="KW-0862">Zinc</keyword>
<keyword evidence="4" id="KW-0863">Zinc-finger</keyword>
<keyword evidence="2" id="KW-0479">Metal-binding</keyword>
<feature type="domain" description="NF-X1-type" evidence="9">
    <location>
        <begin position="680"/>
        <end position="698"/>
    </location>
</feature>
<protein>
    <recommendedName>
        <fullName evidence="9">NF-X1-type domain-containing protein</fullName>
    </recommendedName>
</protein>
<feature type="domain" description="NF-X1-type" evidence="9">
    <location>
        <begin position="642"/>
        <end position="672"/>
    </location>
</feature>
<feature type="domain" description="NF-X1-type" evidence="9">
    <location>
        <begin position="534"/>
        <end position="554"/>
    </location>
</feature>
<evidence type="ECO:0000256" key="2">
    <source>
        <dbReference type="ARBA" id="ARBA00022723"/>
    </source>
</evidence>
<comment type="caution">
    <text evidence="10">The sequence shown here is derived from an EMBL/GenBank/DDBJ whole genome shotgun (WGS) entry which is preliminary data.</text>
</comment>
<feature type="region of interest" description="Disordered" evidence="7">
    <location>
        <begin position="24"/>
        <end position="60"/>
    </location>
</feature>
<dbReference type="InterPro" id="IPR000967">
    <property type="entry name" value="Znf_NFX1"/>
</dbReference>
<dbReference type="SMART" id="SM00438">
    <property type="entry name" value="ZnF_NFX"/>
    <property type="match status" value="10"/>
</dbReference>
<dbReference type="OrthoDB" id="536399at2759"/>
<dbReference type="AlphaFoldDB" id="A0A8S9WZX9"/>
<sequence>MITRRLSWSRGSWRLLVNQTIEMSQRNRGNPWGQGQSSAKTPKKKTNPPAAPVPAKKSAEDRFRQAQAKLQESVQKHLDQELDLSSEEEDLETDNIYDAVIKNYSQLGGKNEDLGKTQNFLENIFRSDVAICLICIGTIKRADQIWSCCSCYGFFHLLCIQRWGKDSIAHQKLAEEERLATSKKEYFWPCPKCRKNYSPDSVPQRYECFCSQVLDPPYQPWLVPHSCGQVCGKALVPSCGHTCLLLCHPGPCPPCPKMIRAKCYCSNGGDKMVRCCHKEWCCGQKCSKLLICQKHKCETVCHPGECPACPKTSTMPCDCKSQSRLTPCAELSWKCDKVCSKLLDCKKHSCDLVCHRGECGPCPRALPRTCPCGAEESIIPCTQEVATCGNTCGKLLDCGLHSCNQRCHRGPCGACMEFLEKSCRCGLHKKEIACIKEYLCDTKCKGTRDCGIHPCNRKCCDGRCPPCEKLCGKTLRCGQHKCASVCHRGPCYPCEQTKQISCRCASTVITVPCGTHRKKKNLKCNKLCMIPPECHHPKREEHKCHMGPCPSCRQVCGKPRDCHHSCPLPCHSSVLVNSVPNYKPATPWERVTAPLEIKELPCPPCEVPVGVWCPGGHEEISLPCHRAVSQQCGRSCGRVLACSNHECALPCHLVTEAADNESAGKECMECNEECEAPRLCSHECPQLCHPPPCPECTVTLKLRCHCGITFTYVKCCEWTSPTLEDEARKAMQSCNNQCPKNYPCGHRCVDNCHEGECPGAAMCRKRIKLTCNCKRIKKEIVCHVSGESAPVCDDICKSTKAQINEKEAKEKEKQRLLEEKRNKEELEKYEKKLQGAKRHRKKRILEEEETKSLLSTKMMIIAGVVLIVSIGAFFILK</sequence>
<accession>A0A8S9WZX9</accession>
<dbReference type="PANTHER" id="PTHR12360">
    <property type="entry name" value="NUCLEAR TRANSCRIPTION FACTOR, X-BOX BINDING 1 NFX1"/>
    <property type="match status" value="1"/>
</dbReference>
<dbReference type="GO" id="GO:0000977">
    <property type="term" value="F:RNA polymerase II transcription regulatory region sequence-specific DNA binding"/>
    <property type="evidence" value="ECO:0007669"/>
    <property type="project" value="TreeGrafter"/>
</dbReference>
<dbReference type="GO" id="GO:0005634">
    <property type="term" value="C:nucleus"/>
    <property type="evidence" value="ECO:0007669"/>
    <property type="project" value="InterPro"/>
</dbReference>
<reference evidence="10" key="1">
    <citation type="journal article" date="2021" name="Mol. Ecol. Resour.">
        <title>Apolygus lucorum genome provides insights into omnivorousness and mesophyll feeding.</title>
        <authorList>
            <person name="Liu Y."/>
            <person name="Liu H."/>
            <person name="Wang H."/>
            <person name="Huang T."/>
            <person name="Liu B."/>
            <person name="Yang B."/>
            <person name="Yin L."/>
            <person name="Li B."/>
            <person name="Zhang Y."/>
            <person name="Zhang S."/>
            <person name="Jiang F."/>
            <person name="Zhang X."/>
            <person name="Ren Y."/>
            <person name="Wang B."/>
            <person name="Wang S."/>
            <person name="Lu Y."/>
            <person name="Wu K."/>
            <person name="Fan W."/>
            <person name="Wang G."/>
        </authorList>
    </citation>
    <scope>NUCLEOTIDE SEQUENCE</scope>
    <source>
        <strain evidence="10">12Hb</strain>
    </source>
</reference>
<dbReference type="CDD" id="cd16697">
    <property type="entry name" value="RING-CH-C4HC3_NFXL1"/>
    <property type="match status" value="1"/>
</dbReference>
<evidence type="ECO:0000259" key="9">
    <source>
        <dbReference type="SMART" id="SM00438"/>
    </source>
</evidence>
<feature type="domain" description="NF-X1-type" evidence="9">
    <location>
        <begin position="477"/>
        <end position="496"/>
    </location>
</feature>
<evidence type="ECO:0000313" key="10">
    <source>
        <dbReference type="EMBL" id="KAF6202302.1"/>
    </source>
</evidence>
<feature type="domain" description="NF-X1-type" evidence="9">
    <location>
        <begin position="345"/>
        <end position="364"/>
    </location>
</feature>